<keyword evidence="2" id="KW-1185">Reference proteome</keyword>
<protein>
    <submittedName>
        <fullName evidence="1">Uncharacterized protein</fullName>
    </submittedName>
</protein>
<dbReference type="AlphaFoldDB" id="A0A8C7K961"/>
<name>A0A8C7K961_ONCKI</name>
<evidence type="ECO:0000313" key="1">
    <source>
        <dbReference type="Ensembl" id="ENSOKIP00005100398.1"/>
    </source>
</evidence>
<reference evidence="1" key="1">
    <citation type="submission" date="2025-08" db="UniProtKB">
        <authorList>
            <consortium name="Ensembl"/>
        </authorList>
    </citation>
    <scope>IDENTIFICATION</scope>
</reference>
<sequence length="62" mass="6730">RGVGGWRDTMQIGGYMASKVSKLDEQFKLDAPREKPKDGACSSIFTGVAIYVKGYTGETNGR</sequence>
<reference evidence="1" key="2">
    <citation type="submission" date="2025-09" db="UniProtKB">
        <authorList>
            <consortium name="Ensembl"/>
        </authorList>
    </citation>
    <scope>IDENTIFICATION</scope>
</reference>
<dbReference type="Ensembl" id="ENSOKIT00005107616.1">
    <property type="protein sequence ID" value="ENSOKIP00005100398.1"/>
    <property type="gene ID" value="ENSOKIG00005044250.1"/>
</dbReference>
<dbReference type="Proteomes" id="UP000694557">
    <property type="component" value="Unassembled WGS sequence"/>
</dbReference>
<accession>A0A8C7K961</accession>
<organism evidence="1 2">
    <name type="scientific">Oncorhynchus kisutch</name>
    <name type="common">Coho salmon</name>
    <name type="synonym">Salmo kisutch</name>
    <dbReference type="NCBI Taxonomy" id="8019"/>
    <lineage>
        <taxon>Eukaryota</taxon>
        <taxon>Metazoa</taxon>
        <taxon>Chordata</taxon>
        <taxon>Craniata</taxon>
        <taxon>Vertebrata</taxon>
        <taxon>Euteleostomi</taxon>
        <taxon>Actinopterygii</taxon>
        <taxon>Neopterygii</taxon>
        <taxon>Teleostei</taxon>
        <taxon>Protacanthopterygii</taxon>
        <taxon>Salmoniformes</taxon>
        <taxon>Salmonidae</taxon>
        <taxon>Salmoninae</taxon>
        <taxon>Oncorhynchus</taxon>
    </lineage>
</organism>
<proteinExistence type="predicted"/>
<evidence type="ECO:0000313" key="2">
    <source>
        <dbReference type="Proteomes" id="UP000694557"/>
    </source>
</evidence>